<accession>A0A9X4JSQ6</accession>
<protein>
    <submittedName>
        <fullName evidence="3">Ig-like domain-containing protein</fullName>
    </submittedName>
</protein>
<organism evidence="3 4">
    <name type="scientific">Pelotomaculum isophthalicicum JI</name>
    <dbReference type="NCBI Taxonomy" id="947010"/>
    <lineage>
        <taxon>Bacteria</taxon>
        <taxon>Bacillati</taxon>
        <taxon>Bacillota</taxon>
        <taxon>Clostridia</taxon>
        <taxon>Eubacteriales</taxon>
        <taxon>Desulfotomaculaceae</taxon>
        <taxon>Pelotomaculum</taxon>
    </lineage>
</organism>
<gene>
    <name evidence="3" type="ORF">L7E55_01890</name>
</gene>
<comment type="caution">
    <text evidence="3">The sequence shown here is derived from an EMBL/GenBank/DDBJ whole genome shotgun (WGS) entry which is preliminary data.</text>
</comment>
<keyword evidence="4" id="KW-1185">Reference proteome</keyword>
<dbReference type="Proteomes" id="UP001154312">
    <property type="component" value="Unassembled WGS sequence"/>
</dbReference>
<feature type="domain" description="SbsA Ig-like" evidence="2">
    <location>
        <begin position="12"/>
        <end position="85"/>
    </location>
</feature>
<evidence type="ECO:0000259" key="2">
    <source>
        <dbReference type="Pfam" id="PF13205"/>
    </source>
</evidence>
<reference evidence="3" key="1">
    <citation type="submission" date="2022-02" db="EMBL/GenBank/DDBJ databases">
        <authorList>
            <person name="Leng L."/>
        </authorList>
    </citation>
    <scope>NUCLEOTIDE SEQUENCE</scope>
    <source>
        <strain evidence="3">JI</strain>
    </source>
</reference>
<proteinExistence type="predicted"/>
<dbReference type="EMBL" id="JAKOAV010000002">
    <property type="protein sequence ID" value="MDF9407119.1"/>
    <property type="molecule type" value="Genomic_DNA"/>
</dbReference>
<dbReference type="AlphaFoldDB" id="A0A9X4JSQ6"/>
<dbReference type="RefSeq" id="WP_277442292.1">
    <property type="nucleotide sequence ID" value="NZ_JAKOAV010000002.1"/>
</dbReference>
<keyword evidence="1" id="KW-0732">Signal</keyword>
<evidence type="ECO:0000313" key="3">
    <source>
        <dbReference type="EMBL" id="MDF9407119.1"/>
    </source>
</evidence>
<sequence length="171" mass="17739">MRPYSFSFTTLDTTSPAITSTNPVNNASGVPANTGITVNFSENVIQGPGYNNITLTDDQNNPVSVTKNVSDQTLTISPVNNLRTGAPISGTITATFDCALQSSSSVQIILSAGGTSKTFYGTASGNQLTVGYVGLVYGTNYMVTIPAGSIYSTNGASNDAITWTFTTQANP</sequence>
<dbReference type="InterPro" id="IPR032812">
    <property type="entry name" value="SbsA_Ig"/>
</dbReference>
<evidence type="ECO:0000313" key="4">
    <source>
        <dbReference type="Proteomes" id="UP001154312"/>
    </source>
</evidence>
<name>A0A9X4JSQ6_9FIRM</name>
<evidence type="ECO:0000256" key="1">
    <source>
        <dbReference type="ARBA" id="ARBA00022729"/>
    </source>
</evidence>
<dbReference type="Pfam" id="PF13205">
    <property type="entry name" value="Big_5"/>
    <property type="match status" value="1"/>
</dbReference>